<reference evidence="1 2" key="1">
    <citation type="journal article" date="2013" name="PLoS Genet.">
        <title>The genome and development-dependent transcriptomes of Pyronema confluens: a window into fungal evolution.</title>
        <authorList>
            <person name="Traeger S."/>
            <person name="Altegoer F."/>
            <person name="Freitag M."/>
            <person name="Gabaldon T."/>
            <person name="Kempken F."/>
            <person name="Kumar A."/>
            <person name="Marcet-Houben M."/>
            <person name="Poggeler S."/>
            <person name="Stajich J.E."/>
            <person name="Nowrousian M."/>
        </authorList>
    </citation>
    <scope>NUCLEOTIDE SEQUENCE [LARGE SCALE GENOMIC DNA]</scope>
    <source>
        <strain evidence="2">CBS 100304</strain>
        <tissue evidence="1">Vegetative mycelium</tissue>
    </source>
</reference>
<accession>U4LP98</accession>
<dbReference type="EMBL" id="HF936182">
    <property type="protein sequence ID" value="CCX33770.1"/>
    <property type="molecule type" value="Genomic_DNA"/>
</dbReference>
<evidence type="ECO:0000313" key="2">
    <source>
        <dbReference type="Proteomes" id="UP000018144"/>
    </source>
</evidence>
<dbReference type="InterPro" id="IPR035186">
    <property type="entry name" value="DUF5308"/>
</dbReference>
<proteinExistence type="predicted"/>
<organism evidence="1 2">
    <name type="scientific">Pyronema omphalodes (strain CBS 100304)</name>
    <name type="common">Pyronema confluens</name>
    <dbReference type="NCBI Taxonomy" id="1076935"/>
    <lineage>
        <taxon>Eukaryota</taxon>
        <taxon>Fungi</taxon>
        <taxon>Dikarya</taxon>
        <taxon>Ascomycota</taxon>
        <taxon>Pezizomycotina</taxon>
        <taxon>Pezizomycetes</taxon>
        <taxon>Pezizales</taxon>
        <taxon>Pyronemataceae</taxon>
        <taxon>Pyronema</taxon>
    </lineage>
</organism>
<dbReference type="OrthoDB" id="5305418at2759"/>
<evidence type="ECO:0008006" key="3">
    <source>
        <dbReference type="Google" id="ProtNLM"/>
    </source>
</evidence>
<dbReference type="eggNOG" id="ENOG502T0CK">
    <property type="taxonomic scope" value="Eukaryota"/>
</dbReference>
<dbReference type="Proteomes" id="UP000018144">
    <property type="component" value="Unassembled WGS sequence"/>
</dbReference>
<dbReference type="OMA" id="RMGLGMP"/>
<evidence type="ECO:0000313" key="1">
    <source>
        <dbReference type="EMBL" id="CCX33770.1"/>
    </source>
</evidence>
<protein>
    <recommendedName>
        <fullName evidence="3">Roadblock/LAMTOR2 domain-containing protein</fullName>
    </recommendedName>
</protein>
<keyword evidence="2" id="KW-1185">Reference proteome</keyword>
<name>U4LP98_PYROM</name>
<dbReference type="AlphaFoldDB" id="U4LP98"/>
<dbReference type="Pfam" id="PF17233">
    <property type="entry name" value="DUF5308"/>
    <property type="match status" value="1"/>
</dbReference>
<gene>
    <name evidence="1" type="ORF">PCON_01808</name>
</gene>
<sequence>MSESSAPSITTHFSSLAPSPLAAHISDSTGHAILSTSESSRQTASLQQLSHAYLSAHDTATRMGLGMPLRVTIQTAKGTVAIQTGDAESGEMVVGTVVAPEGMMAEARVASWGVEECAKRVAKVMAEGRR</sequence>